<sequence length="57" mass="6109">MEAIILILIGAIAGGAIVNMVNVCKEGRGGSKGITDEYVTKSGIKRTAKREREDYIV</sequence>
<evidence type="ECO:0000313" key="1">
    <source>
        <dbReference type="EMBL" id="MBL6818523.1"/>
    </source>
</evidence>
<protein>
    <submittedName>
        <fullName evidence="1">Uncharacterized protein</fullName>
    </submittedName>
</protein>
<dbReference type="AlphaFoldDB" id="A0A937IC87"/>
<organism evidence="1 2">
    <name type="scientific">SAR86 cluster bacterium</name>
    <dbReference type="NCBI Taxonomy" id="2030880"/>
    <lineage>
        <taxon>Bacteria</taxon>
        <taxon>Pseudomonadati</taxon>
        <taxon>Pseudomonadota</taxon>
        <taxon>Gammaproteobacteria</taxon>
        <taxon>SAR86 cluster</taxon>
    </lineage>
</organism>
<evidence type="ECO:0000313" key="2">
    <source>
        <dbReference type="Proteomes" id="UP000711391"/>
    </source>
</evidence>
<dbReference type="Proteomes" id="UP000711391">
    <property type="component" value="Unassembled WGS sequence"/>
</dbReference>
<comment type="caution">
    <text evidence="1">The sequence shown here is derived from an EMBL/GenBank/DDBJ whole genome shotgun (WGS) entry which is preliminary data.</text>
</comment>
<dbReference type="EMBL" id="JADHQD010000022">
    <property type="protein sequence ID" value="MBL6818523.1"/>
    <property type="molecule type" value="Genomic_DNA"/>
</dbReference>
<reference evidence="1" key="1">
    <citation type="submission" date="2020-10" db="EMBL/GenBank/DDBJ databases">
        <title>Microbiome of the Black Sea water column analyzed by genome centric metagenomics.</title>
        <authorList>
            <person name="Cabello-Yeves P.J."/>
            <person name="Callieri C."/>
            <person name="Picazo A."/>
            <person name="Mehrshad M."/>
            <person name="Haro-Moreno J.M."/>
            <person name="Roda-Garcia J."/>
            <person name="Dzembekova N."/>
            <person name="Slabakova V."/>
            <person name="Slabakova N."/>
            <person name="Moncheva S."/>
            <person name="Rodriguez-Valera F."/>
        </authorList>
    </citation>
    <scope>NUCLEOTIDE SEQUENCE</scope>
    <source>
        <strain evidence="1">BS307-5m-G50</strain>
    </source>
</reference>
<proteinExistence type="predicted"/>
<name>A0A937IC87_9GAMM</name>
<accession>A0A937IC87</accession>
<gene>
    <name evidence="1" type="ORF">ISQ64_03865</name>
</gene>